<dbReference type="GO" id="GO:0006355">
    <property type="term" value="P:regulation of DNA-templated transcription"/>
    <property type="evidence" value="ECO:0007669"/>
    <property type="project" value="InterPro"/>
</dbReference>
<dbReference type="PROSITE" id="PS00622">
    <property type="entry name" value="HTH_LUXR_1"/>
    <property type="match status" value="1"/>
</dbReference>
<keyword evidence="6" id="KW-1185">Reference proteome</keyword>
<dbReference type="GO" id="GO:0003677">
    <property type="term" value="F:DNA binding"/>
    <property type="evidence" value="ECO:0007669"/>
    <property type="project" value="UniProtKB-KW"/>
</dbReference>
<comment type="caution">
    <text evidence="2">Lacks conserved residue(s) required for the propagation of feature annotation.</text>
</comment>
<dbReference type="AlphaFoldDB" id="N6V7B8"/>
<dbReference type="OrthoDB" id="7272316at2"/>
<comment type="caution">
    <text evidence="5">The sequence shown here is derived from an EMBL/GenBank/DDBJ whole genome shotgun (WGS) entry which is preliminary data.</text>
</comment>
<dbReference type="CDD" id="cd06170">
    <property type="entry name" value="LuxR_C_like"/>
    <property type="match status" value="1"/>
</dbReference>
<accession>N6V7B8</accession>
<dbReference type="PANTHER" id="PTHR45566:SF1">
    <property type="entry name" value="HTH-TYPE TRANSCRIPTIONAL REGULATOR YHJB-RELATED"/>
    <property type="match status" value="1"/>
</dbReference>
<feature type="domain" description="Response regulatory" evidence="4">
    <location>
        <begin position="45"/>
        <end position="164"/>
    </location>
</feature>
<feature type="domain" description="HTH luxR-type" evidence="3">
    <location>
        <begin position="189"/>
        <end position="254"/>
    </location>
</feature>
<dbReference type="PANTHER" id="PTHR45566">
    <property type="entry name" value="HTH-TYPE TRANSCRIPTIONAL REGULATOR YHJB-RELATED"/>
    <property type="match status" value="1"/>
</dbReference>
<dbReference type="PATRIC" id="fig|363754.4.peg.164"/>
<evidence type="ECO:0000259" key="4">
    <source>
        <dbReference type="PROSITE" id="PS50110"/>
    </source>
</evidence>
<sequence length="255" mass="27634">MIGQSFKNEIFAQGSDARIISVRTSDASKPFVAAGAPSADEWEDYILLIDSRALDRECLSKSLTECDSALHIVTVGSLDEWHMRNMEVLPSAVLFMIGGRKVSDADVSAKICALVERFQTSPVIVGADDDELAQLLHALECGARGYIPTSVGIKVAAEAVALARAGGVFVPASSLLAAKEAIAPMTSRNHCLDSLFTRREVVVAEALRRGKANKIIAYEMDLCESTVKVHIRNIMKKLNATNRTEVAYKIRELVG</sequence>
<gene>
    <name evidence="5" type="ORF">RHSP_36659</name>
</gene>
<dbReference type="PROSITE" id="PS50110">
    <property type="entry name" value="RESPONSE_REGULATORY"/>
    <property type="match status" value="1"/>
</dbReference>
<dbReference type="Pfam" id="PF00196">
    <property type="entry name" value="GerE"/>
    <property type="match status" value="1"/>
</dbReference>
<dbReference type="SMART" id="SM00421">
    <property type="entry name" value="HTH_LUXR"/>
    <property type="match status" value="1"/>
</dbReference>
<dbReference type="PROSITE" id="PS50043">
    <property type="entry name" value="HTH_LUXR_2"/>
    <property type="match status" value="1"/>
</dbReference>
<dbReference type="Gene3D" id="3.40.50.2300">
    <property type="match status" value="1"/>
</dbReference>
<dbReference type="PRINTS" id="PR00038">
    <property type="entry name" value="HTHLUXR"/>
</dbReference>
<dbReference type="SUPFAM" id="SSF46894">
    <property type="entry name" value="C-terminal effector domain of the bipartite response regulators"/>
    <property type="match status" value="1"/>
</dbReference>
<dbReference type="InterPro" id="IPR051015">
    <property type="entry name" value="EvgA-like"/>
</dbReference>
<name>N6V7B8_9HYPH</name>
<dbReference type="InterPro" id="IPR000792">
    <property type="entry name" value="Tscrpt_reg_LuxR_C"/>
</dbReference>
<evidence type="ECO:0000313" key="6">
    <source>
        <dbReference type="Proteomes" id="UP000012429"/>
    </source>
</evidence>
<reference evidence="5 6" key="1">
    <citation type="journal article" date="2012" name="BMC Genomics">
        <title>Genomic basis of broad host range and environmental adaptability of Rhizobium tropici CIAT 899 and Rhizobium sp. PRF 81 which are used in inoculants for common bean (Phaseolus vulgaris L.).</title>
        <authorList>
            <person name="Ormeno-Orrillo E."/>
            <person name="Menna P."/>
            <person name="Almeida L.G."/>
            <person name="Ollero F.J."/>
            <person name="Nicolas M.F."/>
            <person name="Pains Rodrigues E."/>
            <person name="Shigueyoshi Nakatani A."/>
            <person name="Silva Batista J.S."/>
            <person name="Oliveira Chueire L.M."/>
            <person name="Souza R.C."/>
            <person name="Ribeiro Vasconcelos A.T."/>
            <person name="Megias M."/>
            <person name="Hungria M."/>
            <person name="Martinez-Romero E."/>
        </authorList>
    </citation>
    <scope>NUCLEOTIDE SEQUENCE [LARGE SCALE GENOMIC DNA]</scope>
    <source>
        <strain evidence="5 6">PRF 81</strain>
    </source>
</reference>
<dbReference type="InterPro" id="IPR016032">
    <property type="entry name" value="Sig_transdc_resp-reg_C-effctor"/>
</dbReference>
<dbReference type="GO" id="GO:0000160">
    <property type="term" value="P:phosphorelay signal transduction system"/>
    <property type="evidence" value="ECO:0007669"/>
    <property type="project" value="InterPro"/>
</dbReference>
<dbReference type="Proteomes" id="UP000012429">
    <property type="component" value="Unassembled WGS sequence"/>
</dbReference>
<keyword evidence="1" id="KW-0238">DNA-binding</keyword>
<evidence type="ECO:0000259" key="3">
    <source>
        <dbReference type="PROSITE" id="PS50043"/>
    </source>
</evidence>
<dbReference type="EMBL" id="AQHN01000003">
    <property type="protein sequence ID" value="ENN89730.1"/>
    <property type="molecule type" value="Genomic_DNA"/>
</dbReference>
<proteinExistence type="predicted"/>
<dbReference type="RefSeq" id="WP_004107406.1">
    <property type="nucleotide sequence ID" value="NZ_AQHN01000003.1"/>
</dbReference>
<evidence type="ECO:0000256" key="2">
    <source>
        <dbReference type="PROSITE-ProRule" id="PRU00169"/>
    </source>
</evidence>
<dbReference type="STRING" id="363754.RHSP_36659"/>
<organism evidence="5 6">
    <name type="scientific">Rhizobium freirei PRF 81</name>
    <dbReference type="NCBI Taxonomy" id="363754"/>
    <lineage>
        <taxon>Bacteria</taxon>
        <taxon>Pseudomonadati</taxon>
        <taxon>Pseudomonadota</taxon>
        <taxon>Alphaproteobacteria</taxon>
        <taxon>Hyphomicrobiales</taxon>
        <taxon>Rhizobiaceae</taxon>
        <taxon>Rhizobium/Agrobacterium group</taxon>
        <taxon>Rhizobium</taxon>
    </lineage>
</organism>
<dbReference type="InterPro" id="IPR001789">
    <property type="entry name" value="Sig_transdc_resp-reg_receiver"/>
</dbReference>
<protein>
    <submittedName>
        <fullName evidence="5">Two component transcriptional regulator, LuxR family</fullName>
    </submittedName>
</protein>
<evidence type="ECO:0000256" key="1">
    <source>
        <dbReference type="ARBA" id="ARBA00023125"/>
    </source>
</evidence>
<evidence type="ECO:0000313" key="5">
    <source>
        <dbReference type="EMBL" id="ENN89730.1"/>
    </source>
</evidence>